<evidence type="ECO:0000313" key="3">
    <source>
        <dbReference type="Proteomes" id="UP000265566"/>
    </source>
</evidence>
<organism evidence="2 3">
    <name type="scientific">Medicago truncatula</name>
    <name type="common">Barrel medic</name>
    <name type="synonym">Medicago tribuloides</name>
    <dbReference type="NCBI Taxonomy" id="3880"/>
    <lineage>
        <taxon>Eukaryota</taxon>
        <taxon>Viridiplantae</taxon>
        <taxon>Streptophyta</taxon>
        <taxon>Embryophyta</taxon>
        <taxon>Tracheophyta</taxon>
        <taxon>Spermatophyta</taxon>
        <taxon>Magnoliopsida</taxon>
        <taxon>eudicotyledons</taxon>
        <taxon>Gunneridae</taxon>
        <taxon>Pentapetalae</taxon>
        <taxon>rosids</taxon>
        <taxon>fabids</taxon>
        <taxon>Fabales</taxon>
        <taxon>Fabaceae</taxon>
        <taxon>Papilionoideae</taxon>
        <taxon>50 kb inversion clade</taxon>
        <taxon>NPAAA clade</taxon>
        <taxon>Hologalegina</taxon>
        <taxon>IRL clade</taxon>
        <taxon>Trifolieae</taxon>
        <taxon>Medicago</taxon>
    </lineage>
</organism>
<dbReference type="Gramene" id="rna41336">
    <property type="protein sequence ID" value="RHN46805.1"/>
    <property type="gene ID" value="gene41336"/>
</dbReference>
<accession>A0A396H6K8</accession>
<keyword evidence="1" id="KW-1133">Transmembrane helix</keyword>
<reference evidence="3" key="1">
    <citation type="journal article" date="2018" name="Nat. Plants">
        <title>Whole-genome landscape of Medicago truncatula symbiotic genes.</title>
        <authorList>
            <person name="Pecrix Y."/>
            <person name="Staton S.E."/>
            <person name="Sallet E."/>
            <person name="Lelandais-Briere C."/>
            <person name="Moreau S."/>
            <person name="Carrere S."/>
            <person name="Blein T."/>
            <person name="Jardinaud M.F."/>
            <person name="Latrasse D."/>
            <person name="Zouine M."/>
            <person name="Zahm M."/>
            <person name="Kreplak J."/>
            <person name="Mayjonade B."/>
            <person name="Satge C."/>
            <person name="Perez M."/>
            <person name="Cauet S."/>
            <person name="Marande W."/>
            <person name="Chantry-Darmon C."/>
            <person name="Lopez-Roques C."/>
            <person name="Bouchez O."/>
            <person name="Berard A."/>
            <person name="Debelle F."/>
            <person name="Munos S."/>
            <person name="Bendahmane A."/>
            <person name="Berges H."/>
            <person name="Niebel A."/>
            <person name="Buitink J."/>
            <person name="Frugier F."/>
            <person name="Benhamed M."/>
            <person name="Crespi M."/>
            <person name="Gouzy J."/>
            <person name="Gamas P."/>
        </authorList>
    </citation>
    <scope>NUCLEOTIDE SEQUENCE [LARGE SCALE GENOMIC DNA]</scope>
    <source>
        <strain evidence="3">cv. Jemalong A17</strain>
    </source>
</reference>
<evidence type="ECO:0000256" key="1">
    <source>
        <dbReference type="SAM" id="Phobius"/>
    </source>
</evidence>
<sequence length="98" mass="11242">MSSSKNLSGVNIFRFFSNDGISSHSLDIDAYNVHSFITLSIMDLISFDLVHNQSMSMVSSTLHIQRHRHSRHLIIVVFLRSCTLTFYSIHMDVVMPQK</sequence>
<keyword evidence="1" id="KW-0472">Membrane</keyword>
<dbReference type="EMBL" id="PSQE01000007">
    <property type="protein sequence ID" value="RHN46805.1"/>
    <property type="molecule type" value="Genomic_DNA"/>
</dbReference>
<protein>
    <recommendedName>
        <fullName evidence="4">Transmembrane protein</fullName>
    </recommendedName>
</protein>
<comment type="caution">
    <text evidence="2">The sequence shown here is derived from an EMBL/GenBank/DDBJ whole genome shotgun (WGS) entry which is preliminary data.</text>
</comment>
<evidence type="ECO:0008006" key="4">
    <source>
        <dbReference type="Google" id="ProtNLM"/>
    </source>
</evidence>
<keyword evidence="1" id="KW-0812">Transmembrane</keyword>
<feature type="transmembrane region" description="Helical" evidence="1">
    <location>
        <begin position="72"/>
        <end position="89"/>
    </location>
</feature>
<name>A0A396H6K8_MEDTR</name>
<evidence type="ECO:0000313" key="2">
    <source>
        <dbReference type="EMBL" id="RHN46805.1"/>
    </source>
</evidence>
<dbReference type="Proteomes" id="UP000265566">
    <property type="component" value="Chromosome 7"/>
</dbReference>
<gene>
    <name evidence="2" type="ORF">MtrunA17_Chr7g0246161</name>
</gene>
<dbReference type="AlphaFoldDB" id="A0A396H6K8"/>
<proteinExistence type="predicted"/>